<dbReference type="NCBIfam" id="NF033859">
    <property type="entry name" value="SMEK_N"/>
    <property type="match status" value="1"/>
</dbReference>
<name>Q1ZJI5_PHOAS</name>
<organism evidence="2 3">
    <name type="scientific">Photobacterium angustum (strain S14 / CCUG 15956)</name>
    <name type="common">Vibrio sp. (strain S14 / CCUG 15956)</name>
    <dbReference type="NCBI Taxonomy" id="314292"/>
    <lineage>
        <taxon>Bacteria</taxon>
        <taxon>Pseudomonadati</taxon>
        <taxon>Pseudomonadota</taxon>
        <taxon>Gammaproteobacteria</taxon>
        <taxon>Vibrionales</taxon>
        <taxon>Vibrionaceae</taxon>
        <taxon>Photobacterium</taxon>
    </lineage>
</organism>
<proteinExistence type="predicted"/>
<dbReference type="OrthoDB" id="9810187at2"/>
<evidence type="ECO:0000259" key="1">
    <source>
        <dbReference type="Pfam" id="PF21941"/>
    </source>
</evidence>
<dbReference type="HOGENOM" id="CLU_831068_0_0_6"/>
<comment type="caution">
    <text evidence="2">The sequence shown here is derived from an EMBL/GenBank/DDBJ whole genome shotgun (WGS) entry which is preliminary data.</text>
</comment>
<protein>
    <recommendedName>
        <fullName evidence="1">SMEK domain-containing protein</fullName>
    </recommendedName>
</protein>
<accession>Q1ZJI5</accession>
<evidence type="ECO:0000313" key="2">
    <source>
        <dbReference type="EMBL" id="EAS62362.1"/>
    </source>
</evidence>
<feature type="domain" description="SMEK" evidence="1">
    <location>
        <begin position="11"/>
        <end position="148"/>
    </location>
</feature>
<dbReference type="EMBL" id="AAOJ01000023">
    <property type="protein sequence ID" value="EAS62362.1"/>
    <property type="molecule type" value="Genomic_DNA"/>
</dbReference>
<dbReference type="AlphaFoldDB" id="Q1ZJI5"/>
<dbReference type="InterPro" id="IPR047740">
    <property type="entry name" value="SMEK_dom"/>
</dbReference>
<gene>
    <name evidence="2" type="ORF">VAS14_00503</name>
</gene>
<dbReference type="RefSeq" id="WP_005363527.1">
    <property type="nucleotide sequence ID" value="NZ_AAOJ01000023.1"/>
</dbReference>
<evidence type="ECO:0000313" key="3">
    <source>
        <dbReference type="Proteomes" id="UP000001603"/>
    </source>
</evidence>
<sequence length="338" mass="39202">MAHNRKRSVDNISHYLSVLKADLEQHQNLNDLSLNIAAENFFRDVLRFVRKWPDLENLNFFEPCAKSVDLISERQQTIIQVTSTTTSTKLLASLEALKDSKYENYTIEILYLIDTPSFSKPTKTLVQEEFGINCDGVILGRKQLLKEIENLDENEIAELEYNYFSDKTMRYTDNTVLQIACKNLVDKMTYTNLYSERNYELDDTLLKISTNKLDESVVKYSNLALDYTWIVLGIDDKDLTKLHEFVVKNVYVNAVLEKLHRSGFTASDISDRSHKSLNRLCAKSELDMTDVIKSVHAKIREELTIKDFNEIHIPWVILFSFFEICDIGYLTEDKYANA</sequence>
<dbReference type="Pfam" id="PF21941">
    <property type="entry name" value="SMEK_N"/>
    <property type="match status" value="1"/>
</dbReference>
<dbReference type="Proteomes" id="UP000001603">
    <property type="component" value="Unassembled WGS sequence"/>
</dbReference>
<reference evidence="2 3" key="1">
    <citation type="journal article" date="2009" name="Proc. Natl. Acad. Sci. U.S.A.">
        <title>The genomic basis of trophic strategy in marine bacteria.</title>
        <authorList>
            <person name="Lauro F.M."/>
            <person name="McDougald D."/>
            <person name="Thomas T."/>
            <person name="Williams T.J."/>
            <person name="Egan S."/>
            <person name="Rice S."/>
            <person name="DeMaere M.Z."/>
            <person name="Ting L."/>
            <person name="Ertan H."/>
            <person name="Johnson J."/>
            <person name="Ferriera S."/>
            <person name="Lapidus A."/>
            <person name="Anderson I."/>
            <person name="Kyrpides N."/>
            <person name="Munk A.C."/>
            <person name="Detter C."/>
            <person name="Han C.S."/>
            <person name="Brown M.V."/>
            <person name="Robb F.T."/>
            <person name="Kjelleberg S."/>
            <person name="Cavicchioli R."/>
        </authorList>
    </citation>
    <scope>NUCLEOTIDE SEQUENCE [LARGE SCALE GENOMIC DNA]</scope>
    <source>
        <strain evidence="2 3">S14</strain>
    </source>
</reference>